<dbReference type="GO" id="GO:0035556">
    <property type="term" value="P:intracellular signal transduction"/>
    <property type="evidence" value="ECO:0007669"/>
    <property type="project" value="InterPro"/>
</dbReference>
<accession>K1R3M5</accession>
<dbReference type="GO" id="GO:0005815">
    <property type="term" value="C:microtubule organizing center"/>
    <property type="evidence" value="ECO:0007669"/>
    <property type="project" value="TreeGrafter"/>
</dbReference>
<dbReference type="PANTHER" id="PTHR23004">
    <property type="entry name" value="DOUBLECORTIN DOMAIN CONTAINING 2"/>
    <property type="match status" value="1"/>
</dbReference>
<dbReference type="EMBL" id="JH817892">
    <property type="protein sequence ID" value="EKC40373.1"/>
    <property type="molecule type" value="Genomic_DNA"/>
</dbReference>
<dbReference type="InterPro" id="IPR036572">
    <property type="entry name" value="Doublecortin_dom_sf"/>
</dbReference>
<proteinExistence type="predicted"/>
<gene>
    <name evidence="1" type="ORF">CGI_10012607</name>
</gene>
<dbReference type="PANTHER" id="PTHR23004:SF11">
    <property type="entry name" value="PROTEIN RPI-1"/>
    <property type="match status" value="1"/>
</dbReference>
<dbReference type="InParanoid" id="K1R3M5"/>
<dbReference type="SUPFAM" id="SSF89837">
    <property type="entry name" value="Doublecortin (DC)"/>
    <property type="match status" value="1"/>
</dbReference>
<dbReference type="AlphaFoldDB" id="K1R3M5"/>
<dbReference type="Pfam" id="PF03607">
    <property type="entry name" value="DCX"/>
    <property type="match status" value="1"/>
</dbReference>
<evidence type="ECO:0000313" key="1">
    <source>
        <dbReference type="EMBL" id="EKC40373.1"/>
    </source>
</evidence>
<name>K1R3M5_MAGGI</name>
<dbReference type="SMART" id="SM00537">
    <property type="entry name" value="DCX"/>
    <property type="match status" value="1"/>
</dbReference>
<dbReference type="HOGENOM" id="CLU_1724086_0_0_1"/>
<reference evidence="1" key="1">
    <citation type="journal article" date="2012" name="Nature">
        <title>The oyster genome reveals stress adaptation and complexity of shell formation.</title>
        <authorList>
            <person name="Zhang G."/>
            <person name="Fang X."/>
            <person name="Guo X."/>
            <person name="Li L."/>
            <person name="Luo R."/>
            <person name="Xu F."/>
            <person name="Yang P."/>
            <person name="Zhang L."/>
            <person name="Wang X."/>
            <person name="Qi H."/>
            <person name="Xiong Z."/>
            <person name="Que H."/>
            <person name="Xie Y."/>
            <person name="Holland P.W."/>
            <person name="Paps J."/>
            <person name="Zhu Y."/>
            <person name="Wu F."/>
            <person name="Chen Y."/>
            <person name="Wang J."/>
            <person name="Peng C."/>
            <person name="Meng J."/>
            <person name="Yang L."/>
            <person name="Liu J."/>
            <person name="Wen B."/>
            <person name="Zhang N."/>
            <person name="Huang Z."/>
            <person name="Zhu Q."/>
            <person name="Feng Y."/>
            <person name="Mount A."/>
            <person name="Hedgecock D."/>
            <person name="Xu Z."/>
            <person name="Liu Y."/>
            <person name="Domazet-Loso T."/>
            <person name="Du Y."/>
            <person name="Sun X."/>
            <person name="Zhang S."/>
            <person name="Liu B."/>
            <person name="Cheng P."/>
            <person name="Jiang X."/>
            <person name="Li J."/>
            <person name="Fan D."/>
            <person name="Wang W."/>
            <person name="Fu W."/>
            <person name="Wang T."/>
            <person name="Wang B."/>
            <person name="Zhang J."/>
            <person name="Peng Z."/>
            <person name="Li Y."/>
            <person name="Li N."/>
            <person name="Wang J."/>
            <person name="Chen M."/>
            <person name="He Y."/>
            <person name="Tan F."/>
            <person name="Song X."/>
            <person name="Zheng Q."/>
            <person name="Huang R."/>
            <person name="Yang H."/>
            <person name="Du X."/>
            <person name="Chen L."/>
            <person name="Yang M."/>
            <person name="Gaffney P.M."/>
            <person name="Wang S."/>
            <person name="Luo L."/>
            <person name="She Z."/>
            <person name="Ming Y."/>
            <person name="Huang W."/>
            <person name="Zhang S."/>
            <person name="Huang B."/>
            <person name="Zhang Y."/>
            <person name="Qu T."/>
            <person name="Ni P."/>
            <person name="Miao G."/>
            <person name="Wang J."/>
            <person name="Wang Q."/>
            <person name="Steinberg C.E."/>
            <person name="Wang H."/>
            <person name="Li N."/>
            <person name="Qian L."/>
            <person name="Zhang G."/>
            <person name="Li Y."/>
            <person name="Yang H."/>
            <person name="Liu X."/>
            <person name="Wang J."/>
            <person name="Yin Y."/>
            <person name="Wang J."/>
        </authorList>
    </citation>
    <scope>NUCLEOTIDE SEQUENCE [LARGE SCALE GENOMIC DNA]</scope>
    <source>
        <strain evidence="1">05x7-T-G4-1.051#20</strain>
    </source>
</reference>
<dbReference type="InterPro" id="IPR003533">
    <property type="entry name" value="Doublecortin_dom"/>
</dbReference>
<protein>
    <submittedName>
        <fullName evidence="1">Doublecortin domain-containing protein 2</fullName>
    </submittedName>
</protein>
<dbReference type="Gene3D" id="3.10.20.230">
    <property type="entry name" value="Doublecortin domain"/>
    <property type="match status" value="1"/>
</dbReference>
<sequence length="152" mass="17408">MRGAGKGFTTHFYINGDEHYQSKSLLVNPKRYRNFDTFLDDATKSLNPRFGAIRNVYTPLGKHKITNFDDLREDGQYVAAGVERYKKIGKPRKILITKVDMSDLIKSEKLRKKDGKGRFIFRLKARALGKNKEVRGFTSLKCYFGLIVILAG</sequence>
<dbReference type="GO" id="GO:0005874">
    <property type="term" value="C:microtubule"/>
    <property type="evidence" value="ECO:0007669"/>
    <property type="project" value="TreeGrafter"/>
</dbReference>
<organism evidence="1">
    <name type="scientific">Magallana gigas</name>
    <name type="common">Pacific oyster</name>
    <name type="synonym">Crassostrea gigas</name>
    <dbReference type="NCBI Taxonomy" id="29159"/>
    <lineage>
        <taxon>Eukaryota</taxon>
        <taxon>Metazoa</taxon>
        <taxon>Spiralia</taxon>
        <taxon>Lophotrochozoa</taxon>
        <taxon>Mollusca</taxon>
        <taxon>Bivalvia</taxon>
        <taxon>Autobranchia</taxon>
        <taxon>Pteriomorphia</taxon>
        <taxon>Ostreida</taxon>
        <taxon>Ostreoidea</taxon>
        <taxon>Ostreidae</taxon>
        <taxon>Magallana</taxon>
    </lineage>
</organism>
<dbReference type="PROSITE" id="PS50309">
    <property type="entry name" value="DC"/>
    <property type="match status" value="1"/>
</dbReference>